<evidence type="ECO:0000313" key="6">
    <source>
        <dbReference type="Proteomes" id="UP000318538"/>
    </source>
</evidence>
<comment type="similarity">
    <text evidence="1">Belongs to the BlaI transcriptional regulatory family.</text>
</comment>
<keyword evidence="3" id="KW-0238">DNA-binding</keyword>
<dbReference type="Gene3D" id="1.10.4040.10">
    <property type="entry name" value="Penicillinase repressor domain"/>
    <property type="match status" value="1"/>
</dbReference>
<gene>
    <name evidence="5" type="primary">mecI_2</name>
    <name evidence="5" type="ORF">K227x_43220</name>
</gene>
<reference evidence="5 6" key="1">
    <citation type="submission" date="2019-02" db="EMBL/GenBank/DDBJ databases">
        <title>Deep-cultivation of Planctomycetes and their phenomic and genomic characterization uncovers novel biology.</title>
        <authorList>
            <person name="Wiegand S."/>
            <person name="Jogler M."/>
            <person name="Boedeker C."/>
            <person name="Pinto D."/>
            <person name="Vollmers J."/>
            <person name="Rivas-Marin E."/>
            <person name="Kohn T."/>
            <person name="Peeters S.H."/>
            <person name="Heuer A."/>
            <person name="Rast P."/>
            <person name="Oberbeckmann S."/>
            <person name="Bunk B."/>
            <person name="Jeske O."/>
            <person name="Meyerdierks A."/>
            <person name="Storesund J.E."/>
            <person name="Kallscheuer N."/>
            <person name="Luecker S."/>
            <person name="Lage O.M."/>
            <person name="Pohl T."/>
            <person name="Merkel B.J."/>
            <person name="Hornburger P."/>
            <person name="Mueller R.-W."/>
            <person name="Bruemmer F."/>
            <person name="Labrenz M."/>
            <person name="Spormann A.M."/>
            <person name="Op den Camp H."/>
            <person name="Overmann J."/>
            <person name="Amann R."/>
            <person name="Jetten M.S.M."/>
            <person name="Mascher T."/>
            <person name="Medema M.H."/>
            <person name="Devos D.P."/>
            <person name="Kaster A.-K."/>
            <person name="Ovreas L."/>
            <person name="Rohde M."/>
            <person name="Galperin M.Y."/>
            <person name="Jogler C."/>
        </authorList>
    </citation>
    <scope>NUCLEOTIDE SEQUENCE [LARGE SCALE GENOMIC DNA]</scope>
    <source>
        <strain evidence="5 6">K22_7</strain>
    </source>
</reference>
<dbReference type="GO" id="GO:0045892">
    <property type="term" value="P:negative regulation of DNA-templated transcription"/>
    <property type="evidence" value="ECO:0007669"/>
    <property type="project" value="InterPro"/>
</dbReference>
<organism evidence="5 6">
    <name type="scientific">Rubripirellula lacrimiformis</name>
    <dbReference type="NCBI Taxonomy" id="1930273"/>
    <lineage>
        <taxon>Bacteria</taxon>
        <taxon>Pseudomonadati</taxon>
        <taxon>Planctomycetota</taxon>
        <taxon>Planctomycetia</taxon>
        <taxon>Pirellulales</taxon>
        <taxon>Pirellulaceae</taxon>
        <taxon>Rubripirellula</taxon>
    </lineage>
</organism>
<dbReference type="PIRSF" id="PIRSF019455">
    <property type="entry name" value="CopR_AtkY"/>
    <property type="match status" value="1"/>
</dbReference>
<dbReference type="OrthoDB" id="276583at2"/>
<dbReference type="KEGG" id="rlc:K227x_43220"/>
<evidence type="ECO:0000256" key="1">
    <source>
        <dbReference type="ARBA" id="ARBA00011046"/>
    </source>
</evidence>
<keyword evidence="6" id="KW-1185">Reference proteome</keyword>
<evidence type="ECO:0000256" key="4">
    <source>
        <dbReference type="ARBA" id="ARBA00023163"/>
    </source>
</evidence>
<dbReference type="RefSeq" id="WP_145172274.1">
    <property type="nucleotide sequence ID" value="NZ_CP036525.1"/>
</dbReference>
<dbReference type="InterPro" id="IPR036390">
    <property type="entry name" value="WH_DNA-bd_sf"/>
</dbReference>
<dbReference type="Pfam" id="PF03965">
    <property type="entry name" value="Penicillinase_R"/>
    <property type="match status" value="1"/>
</dbReference>
<evidence type="ECO:0000313" key="5">
    <source>
        <dbReference type="EMBL" id="QDT05917.1"/>
    </source>
</evidence>
<dbReference type="InterPro" id="IPR005650">
    <property type="entry name" value="BlaI_family"/>
</dbReference>
<dbReference type="SUPFAM" id="SSF46785">
    <property type="entry name" value="Winged helix' DNA-binding domain"/>
    <property type="match status" value="1"/>
</dbReference>
<proteinExistence type="inferred from homology"/>
<dbReference type="InterPro" id="IPR036388">
    <property type="entry name" value="WH-like_DNA-bd_sf"/>
</dbReference>
<dbReference type="EMBL" id="CP036525">
    <property type="protein sequence ID" value="QDT05917.1"/>
    <property type="molecule type" value="Genomic_DNA"/>
</dbReference>
<evidence type="ECO:0000256" key="3">
    <source>
        <dbReference type="ARBA" id="ARBA00023125"/>
    </source>
</evidence>
<evidence type="ECO:0000256" key="2">
    <source>
        <dbReference type="ARBA" id="ARBA00023015"/>
    </source>
</evidence>
<dbReference type="GO" id="GO:0003677">
    <property type="term" value="F:DNA binding"/>
    <property type="evidence" value="ECO:0007669"/>
    <property type="project" value="UniProtKB-KW"/>
</dbReference>
<keyword evidence="2" id="KW-0805">Transcription regulation</keyword>
<accession>A0A517NFL7</accession>
<dbReference type="AlphaFoldDB" id="A0A517NFL7"/>
<sequence>MTRKTNNRVELTKCEAEVMEVVWDRQCVTVNDVVDSIDRNLAYTTVLTTMRILEDKGIVARGEKIGRALTYTAKVSRDQVRAGMLRALTDQLFGGSARSLVLSLIQSEAVSIDDIEAVKHAAAQLDDGQRGL</sequence>
<keyword evidence="4" id="KW-0804">Transcription</keyword>
<name>A0A517NFL7_9BACT</name>
<dbReference type="Proteomes" id="UP000318538">
    <property type="component" value="Chromosome"/>
</dbReference>
<protein>
    <submittedName>
        <fullName evidence="5">Methicillin resistance regulatory protein MecI</fullName>
    </submittedName>
</protein>
<dbReference type="Gene3D" id="1.10.10.10">
    <property type="entry name" value="Winged helix-like DNA-binding domain superfamily/Winged helix DNA-binding domain"/>
    <property type="match status" value="1"/>
</dbReference>